<dbReference type="EMBL" id="JAQAGZ010000019">
    <property type="protein sequence ID" value="MCZ8515781.1"/>
    <property type="molecule type" value="Genomic_DNA"/>
</dbReference>
<comment type="caution">
    <text evidence="1">The sequence shown here is derived from an EMBL/GenBank/DDBJ whole genome shotgun (WGS) entry which is preliminary data.</text>
</comment>
<reference evidence="1 2" key="1">
    <citation type="submission" date="2022-12" db="EMBL/GenBank/DDBJ databases">
        <title>Draft genome sequence of Paenibacillus sp. dW9.</title>
        <authorList>
            <person name="Choi E.-W."/>
            <person name="Kim D.-U."/>
        </authorList>
    </citation>
    <scope>NUCLEOTIDE SEQUENCE [LARGE SCALE GENOMIC DNA]</scope>
    <source>
        <strain evidence="2">dW9</strain>
    </source>
</reference>
<dbReference type="Pfam" id="PF14398">
    <property type="entry name" value="ATPgrasp_YheCD"/>
    <property type="match status" value="1"/>
</dbReference>
<dbReference type="Gene3D" id="3.30.470.20">
    <property type="entry name" value="ATP-grasp fold, B domain"/>
    <property type="match status" value="1"/>
</dbReference>
<dbReference type="Proteomes" id="UP001527882">
    <property type="component" value="Unassembled WGS sequence"/>
</dbReference>
<gene>
    <name evidence="1" type="ORF">O9H85_25890</name>
</gene>
<evidence type="ECO:0000313" key="1">
    <source>
        <dbReference type="EMBL" id="MCZ8515781.1"/>
    </source>
</evidence>
<protein>
    <submittedName>
        <fullName evidence="1">YheC/YheD family protein</fullName>
    </submittedName>
</protein>
<dbReference type="SUPFAM" id="SSF56059">
    <property type="entry name" value="Glutathione synthetase ATP-binding domain-like"/>
    <property type="match status" value="1"/>
</dbReference>
<name>A0ABT4QGB8_9BACL</name>
<sequence length="245" mass="28214">MSATKNKWLKYKLLRNYKPLASHVPETKRMTRDALWRLVRKYTHVIIKPVWGSRGRGVIQISSLGNNHYAVHYENVRTTIHGKEQTYRYIKGIIGSTSYMVQRRISRPTIGGRPFDLRVIIQRKRNSAAWVVTGKVAKVAGRGYIVSNNGRSKGTLLPVPTALHHSTIRHHSAMNLLSKIHRVSIRSSKHLASYFPGHRIYGLDVGVDINGKVWIIEANLYPSMSHFLKLKDRTMYRRIMSYKKS</sequence>
<proteinExistence type="predicted"/>
<keyword evidence="2" id="KW-1185">Reference proteome</keyword>
<dbReference type="InterPro" id="IPR026838">
    <property type="entry name" value="YheC/D"/>
</dbReference>
<evidence type="ECO:0000313" key="2">
    <source>
        <dbReference type="Proteomes" id="UP001527882"/>
    </source>
</evidence>
<accession>A0ABT4QGB8</accession>
<organism evidence="1 2">
    <name type="scientific">Paenibacillus gyeongsangnamensis</name>
    <dbReference type="NCBI Taxonomy" id="3388067"/>
    <lineage>
        <taxon>Bacteria</taxon>
        <taxon>Bacillati</taxon>
        <taxon>Bacillota</taxon>
        <taxon>Bacilli</taxon>
        <taxon>Bacillales</taxon>
        <taxon>Paenibacillaceae</taxon>
        <taxon>Paenibacillus</taxon>
    </lineage>
</organism>
<dbReference type="RefSeq" id="WP_269884309.1">
    <property type="nucleotide sequence ID" value="NZ_JAQAGZ010000019.1"/>
</dbReference>